<feature type="transmembrane region" description="Helical" evidence="8">
    <location>
        <begin position="136"/>
        <end position="159"/>
    </location>
</feature>
<comment type="caution">
    <text evidence="10">The sequence shown here is derived from an EMBL/GenBank/DDBJ whole genome shotgun (WGS) entry which is preliminary data.</text>
</comment>
<evidence type="ECO:0000313" key="10">
    <source>
        <dbReference type="EMBL" id="MRH79970.1"/>
    </source>
</evidence>
<name>A0A7X2KIQ8_LIMRT</name>
<dbReference type="GO" id="GO:0005886">
    <property type="term" value="C:plasma membrane"/>
    <property type="evidence" value="ECO:0007669"/>
    <property type="project" value="UniProtKB-SubCell"/>
</dbReference>
<feature type="transmembrane region" description="Helical" evidence="8">
    <location>
        <begin position="317"/>
        <end position="337"/>
    </location>
</feature>
<reference evidence="10 11" key="1">
    <citation type="submission" date="2019-11" db="EMBL/GenBank/DDBJ databases">
        <title>Draft genome sequence of 12 host-associated Lactobacillus reuteri rodent strains.</title>
        <authorList>
            <person name="Zhang S."/>
            <person name="Ozcam M."/>
            <person name="Van Pijkeren J.P."/>
        </authorList>
    </citation>
    <scope>NUCLEOTIDE SEQUENCE [LARGE SCALE GENOMIC DNA]</scope>
    <source>
        <strain evidence="10 11">CR</strain>
    </source>
</reference>
<feature type="transmembrane region" description="Helical" evidence="8">
    <location>
        <begin position="224"/>
        <end position="242"/>
    </location>
</feature>
<dbReference type="AlphaFoldDB" id="A0A7X2KIQ8"/>
<feature type="transmembrane region" description="Helical" evidence="8">
    <location>
        <begin position="180"/>
        <end position="204"/>
    </location>
</feature>
<dbReference type="InterPro" id="IPR004501">
    <property type="entry name" value="PTS_EIIC_3"/>
</dbReference>
<keyword evidence="6 8" id="KW-1133">Transmembrane helix</keyword>
<evidence type="ECO:0000256" key="2">
    <source>
        <dbReference type="ARBA" id="ARBA00022448"/>
    </source>
</evidence>
<comment type="subcellular location">
    <subcellularLocation>
        <location evidence="1">Cell membrane</location>
        <topology evidence="1">Multi-pass membrane protein</topology>
    </subcellularLocation>
</comment>
<feature type="transmembrane region" description="Helical" evidence="8">
    <location>
        <begin position="285"/>
        <end position="305"/>
    </location>
</feature>
<dbReference type="GO" id="GO:1902815">
    <property type="term" value="P:N,N'-diacetylchitobiose import"/>
    <property type="evidence" value="ECO:0007669"/>
    <property type="project" value="TreeGrafter"/>
</dbReference>
<feature type="transmembrane region" description="Helical" evidence="8">
    <location>
        <begin position="73"/>
        <end position="94"/>
    </location>
</feature>
<protein>
    <submittedName>
        <fullName evidence="10">PTS sugar transporter subunit IIC</fullName>
    </submittedName>
</protein>
<feature type="transmembrane region" description="Helical" evidence="8">
    <location>
        <begin position="106"/>
        <end position="124"/>
    </location>
</feature>
<dbReference type="GO" id="GO:0009401">
    <property type="term" value="P:phosphoenolpyruvate-dependent sugar phosphotransferase system"/>
    <property type="evidence" value="ECO:0007669"/>
    <property type="project" value="InterPro"/>
</dbReference>
<evidence type="ECO:0000313" key="11">
    <source>
        <dbReference type="Proteomes" id="UP000470878"/>
    </source>
</evidence>
<dbReference type="InterPro" id="IPR051088">
    <property type="entry name" value="PTS_Sugar-EIIC/EIIB"/>
</dbReference>
<evidence type="ECO:0000256" key="6">
    <source>
        <dbReference type="ARBA" id="ARBA00022989"/>
    </source>
</evidence>
<feature type="domain" description="PTS EIIC type-3" evidence="9">
    <location>
        <begin position="3"/>
        <end position="410"/>
    </location>
</feature>
<dbReference type="PANTHER" id="PTHR33989:SF4">
    <property type="entry name" value="PTS SYSTEM N,N'-DIACETYLCHITOBIOSE-SPECIFIC EIIC COMPONENT"/>
    <property type="match status" value="1"/>
</dbReference>
<gene>
    <name evidence="10" type="ORF">GIX77_04120</name>
</gene>
<keyword evidence="7 8" id="KW-0472">Membrane</keyword>
<sequence length="433" mass="49175">MDKNEKLIKWAMWFNCLSFVQIFRETMIMLFPVALIGTIVWIISDNLLASKGFLANVFYIQQWLPERQFFKTLFNDATMITVGLIASYAAFVSAIMTTRRYRRENLIAGVCAMISYVLIFYHSIRGSQMLETRYFGAGWLIIGSIVGYVIGLIFVKWGYHFTLSDIRLGSRKLMARVLRNLKPFTISFSGAFILHTLYAVWRTFNLDAITTQNISSLIGRHSNYFLNITLSFFNTLLVWLGFAEPVNITNDAYSNEVRNNLIYALTHKSFAVPYPFTPSSLYNGFANFGGIGVTLALVIGILWVGRQNNQQEIAKLSVFPAIFNHGLPILFGSRVFLNPVYVFPFILLPIANMLIASVFIFIHAIPPIVYPVPNGTPGILIPFIGTGGDWRALLISILLVIMDIIIYIPFIKLAFAVEERLVKEQEEFTNEDK</sequence>
<accession>A0A7X2KIQ8</accession>
<dbReference type="EMBL" id="WJMX01000004">
    <property type="protein sequence ID" value="MRH79970.1"/>
    <property type="molecule type" value="Genomic_DNA"/>
</dbReference>
<organism evidence="10 11">
    <name type="scientific">Limosilactobacillus reuteri</name>
    <name type="common">Lactobacillus reuteri</name>
    <dbReference type="NCBI Taxonomy" id="1598"/>
    <lineage>
        <taxon>Bacteria</taxon>
        <taxon>Bacillati</taxon>
        <taxon>Bacillota</taxon>
        <taxon>Bacilli</taxon>
        <taxon>Lactobacillales</taxon>
        <taxon>Lactobacillaceae</taxon>
        <taxon>Limosilactobacillus</taxon>
    </lineage>
</organism>
<evidence type="ECO:0000256" key="4">
    <source>
        <dbReference type="ARBA" id="ARBA00022597"/>
    </source>
</evidence>
<evidence type="ECO:0000256" key="5">
    <source>
        <dbReference type="ARBA" id="ARBA00022692"/>
    </source>
</evidence>
<dbReference type="InterPro" id="IPR003352">
    <property type="entry name" value="PTS_EIIC"/>
</dbReference>
<keyword evidence="2" id="KW-0813">Transport</keyword>
<feature type="transmembrane region" description="Helical" evidence="8">
    <location>
        <begin position="12"/>
        <end position="43"/>
    </location>
</feature>
<dbReference type="RefSeq" id="WP_153703074.1">
    <property type="nucleotide sequence ID" value="NZ_WJMX01000004.1"/>
</dbReference>
<evidence type="ECO:0000259" key="9">
    <source>
        <dbReference type="PROSITE" id="PS51105"/>
    </source>
</evidence>
<feature type="transmembrane region" description="Helical" evidence="8">
    <location>
        <begin position="344"/>
        <end position="370"/>
    </location>
</feature>
<dbReference type="Pfam" id="PF02378">
    <property type="entry name" value="PTS_EIIC"/>
    <property type="match status" value="1"/>
</dbReference>
<dbReference type="PANTHER" id="PTHR33989">
    <property type="match status" value="1"/>
</dbReference>
<dbReference type="Proteomes" id="UP000470878">
    <property type="component" value="Unassembled WGS sequence"/>
</dbReference>
<keyword evidence="5 8" id="KW-0812">Transmembrane</keyword>
<evidence type="ECO:0000256" key="8">
    <source>
        <dbReference type="SAM" id="Phobius"/>
    </source>
</evidence>
<proteinExistence type="predicted"/>
<evidence type="ECO:0000256" key="1">
    <source>
        <dbReference type="ARBA" id="ARBA00004651"/>
    </source>
</evidence>
<feature type="transmembrane region" description="Helical" evidence="8">
    <location>
        <begin position="390"/>
        <end position="410"/>
    </location>
</feature>
<keyword evidence="4 10" id="KW-0762">Sugar transport</keyword>
<evidence type="ECO:0000256" key="7">
    <source>
        <dbReference type="ARBA" id="ARBA00023136"/>
    </source>
</evidence>
<dbReference type="GO" id="GO:0008982">
    <property type="term" value="F:protein-N(PI)-phosphohistidine-sugar phosphotransferase activity"/>
    <property type="evidence" value="ECO:0007669"/>
    <property type="project" value="InterPro"/>
</dbReference>
<evidence type="ECO:0000256" key="3">
    <source>
        <dbReference type="ARBA" id="ARBA00022475"/>
    </source>
</evidence>
<dbReference type="PROSITE" id="PS51105">
    <property type="entry name" value="PTS_EIIC_TYPE_3"/>
    <property type="match status" value="1"/>
</dbReference>
<keyword evidence="3" id="KW-1003">Cell membrane</keyword>